<proteinExistence type="predicted"/>
<reference evidence="3" key="1">
    <citation type="journal article" date="2020" name="Fungal Divers.">
        <title>Resolving the Mortierellaceae phylogeny through synthesis of multi-gene phylogenetics and phylogenomics.</title>
        <authorList>
            <person name="Vandepol N."/>
            <person name="Liber J."/>
            <person name="Desiro A."/>
            <person name="Na H."/>
            <person name="Kennedy M."/>
            <person name="Barry K."/>
            <person name="Grigoriev I.V."/>
            <person name="Miller A.N."/>
            <person name="O'Donnell K."/>
            <person name="Stajich J.E."/>
            <person name="Bonito G."/>
        </authorList>
    </citation>
    <scope>NUCLEOTIDE SEQUENCE</scope>
    <source>
        <strain evidence="3">KOD1015</strain>
    </source>
</reference>
<evidence type="ECO:0000256" key="1">
    <source>
        <dbReference type="SAM" id="MobiDB-lite"/>
    </source>
</evidence>
<keyword evidence="2" id="KW-1133">Transmembrane helix</keyword>
<accession>A0A9P6G287</accession>
<keyword evidence="4" id="KW-1185">Reference proteome</keyword>
<gene>
    <name evidence="3" type="ORF">BGW38_004560</name>
</gene>
<feature type="region of interest" description="Disordered" evidence="1">
    <location>
        <begin position="552"/>
        <end position="571"/>
    </location>
</feature>
<sequence length="609" mass="67516">MYLDQVQSTVLFTAIRLALQTASLLLIAHIASRTNNVTYLERINGGVMAKINYVFFSKFPSGRKHHLGRFFVTLTLITMVLNFLPTLLSKLYPVKPTFLESNQHSFNIPIATVLKATSITPGRTTTKDIALGMGLVLEEHEFSSYTGNPPIALPLCHLATGIIATCVPTKEGAPDIVFRGNSSSPVIAGYNELVPPNAVIRMNTTSAGEMFEFFDAEDNTGDDFALVNMFRAAAIETDFTRQFEVPNGPRSLENCLFRKHRNNRCVRHSLGYLVPPTGWRDGRLYLISRRVAVQTVVEEPKFVYGQKGTLDCKQLSKSNLVAMCQKLVNMESPGRMFSMENYTTVEGTTDGSIHWDVVTTFSSRSIEGYDAKFVEAFSLDIKVEHYNVTFDDGLFGAVTNYSINMPLQVNKQEIFEATYLVPDSVDPNNHTWAEWGFSEKDVENLKGFLFGGTVLNNGTLITTPPSLLADVSSIVVGLLFGVSLLMVVLAFILSHGVPPIVREPLSEILQEVQASHKEDDPSLNPGPTTNALSAFFHKRRVANLILDQQALPDVESDGNSTGTAAMKPQPSVQRRRLALRMEFENDGDDDEVIQLLETTRNENENLSKD</sequence>
<dbReference type="AlphaFoldDB" id="A0A9P6G287"/>
<dbReference type="EMBL" id="JAABOA010000291">
    <property type="protein sequence ID" value="KAF9584945.1"/>
    <property type="molecule type" value="Genomic_DNA"/>
</dbReference>
<evidence type="ECO:0000256" key="2">
    <source>
        <dbReference type="SAM" id="Phobius"/>
    </source>
</evidence>
<feature type="transmembrane region" description="Helical" evidence="2">
    <location>
        <begin position="67"/>
        <end position="88"/>
    </location>
</feature>
<organism evidence="3 4">
    <name type="scientific">Lunasporangiospora selenospora</name>
    <dbReference type="NCBI Taxonomy" id="979761"/>
    <lineage>
        <taxon>Eukaryota</taxon>
        <taxon>Fungi</taxon>
        <taxon>Fungi incertae sedis</taxon>
        <taxon>Mucoromycota</taxon>
        <taxon>Mortierellomycotina</taxon>
        <taxon>Mortierellomycetes</taxon>
        <taxon>Mortierellales</taxon>
        <taxon>Mortierellaceae</taxon>
        <taxon>Lunasporangiospora</taxon>
    </lineage>
</organism>
<evidence type="ECO:0000313" key="4">
    <source>
        <dbReference type="Proteomes" id="UP000780801"/>
    </source>
</evidence>
<keyword evidence="2" id="KW-0472">Membrane</keyword>
<dbReference type="OrthoDB" id="2441760at2759"/>
<name>A0A9P6G287_9FUNG</name>
<feature type="transmembrane region" description="Helical" evidence="2">
    <location>
        <begin position="471"/>
        <end position="493"/>
    </location>
</feature>
<dbReference type="Proteomes" id="UP000780801">
    <property type="component" value="Unassembled WGS sequence"/>
</dbReference>
<keyword evidence="2" id="KW-0812">Transmembrane</keyword>
<protein>
    <submittedName>
        <fullName evidence="3">Uncharacterized protein</fullName>
    </submittedName>
</protein>
<feature type="transmembrane region" description="Helical" evidence="2">
    <location>
        <begin position="6"/>
        <end position="28"/>
    </location>
</feature>
<evidence type="ECO:0000313" key="3">
    <source>
        <dbReference type="EMBL" id="KAF9584945.1"/>
    </source>
</evidence>
<comment type="caution">
    <text evidence="3">The sequence shown here is derived from an EMBL/GenBank/DDBJ whole genome shotgun (WGS) entry which is preliminary data.</text>
</comment>